<comment type="caution">
    <text evidence="1">The sequence shown here is derived from an EMBL/GenBank/DDBJ whole genome shotgun (WGS) entry which is preliminary data.</text>
</comment>
<evidence type="ECO:0000313" key="1">
    <source>
        <dbReference type="EMBL" id="KHG07919.1"/>
    </source>
</evidence>
<reference evidence="2" key="1">
    <citation type="submission" date="2014-09" db="EMBL/GenBank/DDBJ databases">
        <authorList>
            <person name="Mudge J."/>
            <person name="Ramaraj T."/>
            <person name="Lindquist I.E."/>
            <person name="Bharti A.K."/>
            <person name="Sundararajan A."/>
            <person name="Cameron C.T."/>
            <person name="Woodward J.E."/>
            <person name="May G.D."/>
            <person name="Brubaker C."/>
            <person name="Broadhvest J."/>
            <person name="Wilkins T.A."/>
        </authorList>
    </citation>
    <scope>NUCLEOTIDE SEQUENCE</scope>
    <source>
        <strain evidence="2">cv. AKA8401</strain>
    </source>
</reference>
<sequence length="55" mass="6425">MFRSRPKEIRFGLGKNESCRLVVSFYFTSSEILESGYELEDCQPSLSHYRPSSIF</sequence>
<organism evidence="1 2">
    <name type="scientific">Gossypium arboreum</name>
    <name type="common">Tree cotton</name>
    <name type="synonym">Gossypium nanking</name>
    <dbReference type="NCBI Taxonomy" id="29729"/>
    <lineage>
        <taxon>Eukaryota</taxon>
        <taxon>Viridiplantae</taxon>
        <taxon>Streptophyta</taxon>
        <taxon>Embryophyta</taxon>
        <taxon>Tracheophyta</taxon>
        <taxon>Spermatophyta</taxon>
        <taxon>Magnoliopsida</taxon>
        <taxon>eudicotyledons</taxon>
        <taxon>Gunneridae</taxon>
        <taxon>Pentapetalae</taxon>
        <taxon>rosids</taxon>
        <taxon>malvids</taxon>
        <taxon>Malvales</taxon>
        <taxon>Malvaceae</taxon>
        <taxon>Malvoideae</taxon>
        <taxon>Gossypium</taxon>
    </lineage>
</organism>
<protein>
    <submittedName>
        <fullName evidence="1">Uncharacterized protein</fullName>
    </submittedName>
</protein>
<name>A0A0B0N7U8_GOSAR</name>
<evidence type="ECO:0000313" key="2">
    <source>
        <dbReference type="Proteomes" id="UP000032142"/>
    </source>
</evidence>
<dbReference type="AlphaFoldDB" id="A0A0B0N7U8"/>
<dbReference type="EMBL" id="JRRC01484968">
    <property type="protein sequence ID" value="KHG07919.1"/>
    <property type="molecule type" value="Genomic_DNA"/>
</dbReference>
<dbReference type="Proteomes" id="UP000032142">
    <property type="component" value="Unassembled WGS sequence"/>
</dbReference>
<gene>
    <name evidence="1" type="ORF">F383_35096</name>
</gene>
<accession>A0A0B0N7U8</accession>
<keyword evidence="2" id="KW-1185">Reference proteome</keyword>
<proteinExistence type="predicted"/>